<dbReference type="SUPFAM" id="SSF141086">
    <property type="entry name" value="Agglutinin HPA-like"/>
    <property type="match status" value="3"/>
</dbReference>
<organism evidence="3 4">
    <name type="scientific">Athelia psychrophila</name>
    <dbReference type="NCBI Taxonomy" id="1759441"/>
    <lineage>
        <taxon>Eukaryota</taxon>
        <taxon>Fungi</taxon>
        <taxon>Dikarya</taxon>
        <taxon>Basidiomycota</taxon>
        <taxon>Agaricomycotina</taxon>
        <taxon>Agaricomycetes</taxon>
        <taxon>Agaricomycetidae</taxon>
        <taxon>Atheliales</taxon>
        <taxon>Atheliaceae</taxon>
        <taxon>Athelia</taxon>
    </lineage>
</organism>
<dbReference type="GO" id="GO:0098609">
    <property type="term" value="P:cell-cell adhesion"/>
    <property type="evidence" value="ECO:0007669"/>
    <property type="project" value="TreeGrafter"/>
</dbReference>
<dbReference type="GO" id="GO:0046871">
    <property type="term" value="F:N-acetylgalactosamine binding"/>
    <property type="evidence" value="ECO:0007669"/>
    <property type="project" value="TreeGrafter"/>
</dbReference>
<evidence type="ECO:0000313" key="4">
    <source>
        <dbReference type="Proteomes" id="UP000076532"/>
    </source>
</evidence>
<dbReference type="AlphaFoldDB" id="A0A167T209"/>
<dbReference type="GO" id="GO:0098636">
    <property type="term" value="C:protein complex involved in cell adhesion"/>
    <property type="evidence" value="ECO:0007669"/>
    <property type="project" value="TreeGrafter"/>
</dbReference>
<accession>A0A167T209</accession>
<dbReference type="OrthoDB" id="291007at2759"/>
<dbReference type="PANTHER" id="PTHR46938">
    <property type="entry name" value="DISCOIDIN-1 SUBUNIT A-RELATED-RELATED"/>
    <property type="match status" value="1"/>
</dbReference>
<evidence type="ECO:0000313" key="3">
    <source>
        <dbReference type="EMBL" id="KZP02481.1"/>
    </source>
</evidence>
<feature type="domain" description="H-type lectin" evidence="1">
    <location>
        <begin position="158"/>
        <end position="223"/>
    </location>
</feature>
<dbReference type="Pfam" id="PF09458">
    <property type="entry name" value="H_lectin"/>
    <property type="match status" value="3"/>
</dbReference>
<dbReference type="GO" id="GO:0030247">
    <property type="term" value="F:polysaccharide binding"/>
    <property type="evidence" value="ECO:0007669"/>
    <property type="project" value="TreeGrafter"/>
</dbReference>
<protein>
    <recommendedName>
        <fullName evidence="1">H-type lectin domain-containing protein</fullName>
    </recommendedName>
</protein>
<dbReference type="InterPro" id="IPR019019">
    <property type="entry name" value="H-type_lectin_domain"/>
</dbReference>
<feature type="domain" description="H-type lectin" evidence="1">
    <location>
        <begin position="64"/>
        <end position="127"/>
    </location>
</feature>
<evidence type="ECO:0000259" key="1">
    <source>
        <dbReference type="Pfam" id="PF09458"/>
    </source>
</evidence>
<dbReference type="InterPro" id="IPR052487">
    <property type="entry name" value="Galactose-binding_lectin"/>
</dbReference>
<dbReference type="EMBL" id="KV418569">
    <property type="protein sequence ID" value="KZP02441.1"/>
    <property type="molecule type" value="Genomic_DNA"/>
</dbReference>
<reference evidence="3 4" key="1">
    <citation type="journal article" date="2016" name="Mol. Biol. Evol.">
        <title>Comparative Genomics of Early-Diverging Mushroom-Forming Fungi Provides Insights into the Origins of Lignocellulose Decay Capabilities.</title>
        <authorList>
            <person name="Nagy L.G."/>
            <person name="Riley R."/>
            <person name="Tritt A."/>
            <person name="Adam C."/>
            <person name="Daum C."/>
            <person name="Floudas D."/>
            <person name="Sun H."/>
            <person name="Yadav J.S."/>
            <person name="Pangilinan J."/>
            <person name="Larsson K.H."/>
            <person name="Matsuura K."/>
            <person name="Barry K."/>
            <person name="Labutti K."/>
            <person name="Kuo R."/>
            <person name="Ohm R.A."/>
            <person name="Bhattacharya S.S."/>
            <person name="Shirouzu T."/>
            <person name="Yoshinaga Y."/>
            <person name="Martin F.M."/>
            <person name="Grigoriev I.V."/>
            <person name="Hibbett D.S."/>
        </authorList>
    </citation>
    <scope>NUCLEOTIDE SEQUENCE [LARGE SCALE GENOMIC DNA]</scope>
    <source>
        <strain evidence="3 4">CBS 109695</strain>
    </source>
</reference>
<dbReference type="Gene3D" id="2.60.40.2080">
    <property type="match status" value="3"/>
</dbReference>
<proteinExistence type="predicted"/>
<sequence>MEDVGGERTSWEIVPASQLAVLAIKLATEPPVLPDIPLTIMSAVSKFNSTEMGAWQTQTTEAHKPITFSKPFAAPPGIPIGLNTLDIDGGAQIRVKCSASDITKTDFVVHVDCWDDTKLYSAGVSWLEVAPGDLEDQHGQFATIDYRPQEIPGAKSSRRINFARPYITPPKVISFLTSLDMARDYNWRVITRVTDIDECGFTIHIDTWLDTILHSGRVGWIAYPEDRRFVYSGTANVKDVRAGSDTVANNSQAIDFGGTQFWKTPSVFVALNSLDLAAGRNLRLRASVDNISTSGLTWHIDTWHDSILYSGGISYLAFCDSAMPVGGGGGAGGA</sequence>
<dbReference type="InterPro" id="IPR037221">
    <property type="entry name" value="H-type_lectin_dom_sf"/>
</dbReference>
<evidence type="ECO:0000313" key="2">
    <source>
        <dbReference type="EMBL" id="KZP02441.1"/>
    </source>
</evidence>
<dbReference type="GO" id="GO:0070492">
    <property type="term" value="F:oligosaccharide binding"/>
    <property type="evidence" value="ECO:0007669"/>
    <property type="project" value="TreeGrafter"/>
</dbReference>
<dbReference type="EMBL" id="KV418537">
    <property type="protein sequence ID" value="KZP02481.1"/>
    <property type="molecule type" value="Genomic_DNA"/>
</dbReference>
<dbReference type="STRING" id="436010.A0A167T209"/>
<feature type="domain" description="H-type lectin" evidence="1">
    <location>
        <begin position="252"/>
        <end position="318"/>
    </location>
</feature>
<dbReference type="Proteomes" id="UP000076532">
    <property type="component" value="Unassembled WGS sequence"/>
</dbReference>
<name>A0A167T209_9AGAM</name>
<gene>
    <name evidence="3" type="ORF">FIBSPDRAFT_808716</name>
    <name evidence="2" type="ORF">FIBSPDRAFT_808742</name>
</gene>
<dbReference type="GO" id="GO:0009986">
    <property type="term" value="C:cell surface"/>
    <property type="evidence" value="ECO:0007669"/>
    <property type="project" value="TreeGrafter"/>
</dbReference>
<keyword evidence="4" id="KW-1185">Reference proteome</keyword>